<keyword evidence="1" id="KW-0479">Metal-binding</keyword>
<dbReference type="GO" id="GO:0046872">
    <property type="term" value="F:metal ion binding"/>
    <property type="evidence" value="ECO:0007669"/>
    <property type="project" value="UniProtKB-KW"/>
</dbReference>
<dbReference type="Proteomes" id="UP000184130">
    <property type="component" value="Unassembled WGS sequence"/>
</dbReference>
<dbReference type="InterPro" id="IPR017896">
    <property type="entry name" value="4Fe4S_Fe-S-bd"/>
</dbReference>
<gene>
    <name evidence="5" type="ORF">SAMN05216463_11647</name>
</gene>
<dbReference type="InterPro" id="IPR017900">
    <property type="entry name" value="4Fe4S_Fe_S_CS"/>
</dbReference>
<reference evidence="5 6" key="1">
    <citation type="submission" date="2016-11" db="EMBL/GenBank/DDBJ databases">
        <authorList>
            <person name="Jaros S."/>
            <person name="Januszkiewicz K."/>
            <person name="Wedrychowicz H."/>
        </authorList>
    </citation>
    <scope>NUCLEOTIDE SEQUENCE [LARGE SCALE GENOMIC DNA]</scope>
    <source>
        <strain evidence="5 6">KHT3</strain>
    </source>
</reference>
<dbReference type="EMBL" id="FRBD01000016">
    <property type="protein sequence ID" value="SHK91758.1"/>
    <property type="molecule type" value="Genomic_DNA"/>
</dbReference>
<accession>A0A1M6WDK6</accession>
<keyword evidence="2" id="KW-0408">Iron</keyword>
<dbReference type="PROSITE" id="PS51379">
    <property type="entry name" value="4FE4S_FER_2"/>
    <property type="match status" value="1"/>
</dbReference>
<evidence type="ECO:0000256" key="3">
    <source>
        <dbReference type="ARBA" id="ARBA00023014"/>
    </source>
</evidence>
<evidence type="ECO:0000259" key="4">
    <source>
        <dbReference type="PROSITE" id="PS51379"/>
    </source>
</evidence>
<dbReference type="PANTHER" id="PTHR42827">
    <property type="entry name" value="IRON-SULFUR CLUSTER-BINDING PROTEIN-RELATED"/>
    <property type="match status" value="1"/>
</dbReference>
<feature type="domain" description="4Fe-4S ferredoxin-type" evidence="4">
    <location>
        <begin position="194"/>
        <end position="223"/>
    </location>
</feature>
<dbReference type="PROSITE" id="PS00198">
    <property type="entry name" value="4FE4S_FER_1"/>
    <property type="match status" value="1"/>
</dbReference>
<name>A0A1M6WDK6_XYLRU</name>
<dbReference type="PANTHER" id="PTHR42827:SF1">
    <property type="entry name" value="IRON-SULFUR CLUSTER-BINDING PROTEIN"/>
    <property type="match status" value="1"/>
</dbReference>
<evidence type="ECO:0000256" key="2">
    <source>
        <dbReference type="ARBA" id="ARBA00023004"/>
    </source>
</evidence>
<evidence type="ECO:0000313" key="5">
    <source>
        <dbReference type="EMBL" id="SHK91758.1"/>
    </source>
</evidence>
<organism evidence="5 6">
    <name type="scientific">Xylanibacter ruminicola</name>
    <name type="common">Prevotella ruminicola</name>
    <dbReference type="NCBI Taxonomy" id="839"/>
    <lineage>
        <taxon>Bacteria</taxon>
        <taxon>Pseudomonadati</taxon>
        <taxon>Bacteroidota</taxon>
        <taxon>Bacteroidia</taxon>
        <taxon>Bacteroidales</taxon>
        <taxon>Prevotellaceae</taxon>
        <taxon>Xylanibacter</taxon>
    </lineage>
</organism>
<evidence type="ECO:0000313" key="6">
    <source>
        <dbReference type="Proteomes" id="UP000184130"/>
    </source>
</evidence>
<keyword evidence="3" id="KW-0411">Iron-sulfur</keyword>
<dbReference type="GO" id="GO:0051536">
    <property type="term" value="F:iron-sulfur cluster binding"/>
    <property type="evidence" value="ECO:0007669"/>
    <property type="project" value="UniProtKB-KW"/>
</dbReference>
<sequence length="227" mass="25349">MSNINIEIEQQLRNEHVDIIQFVDISMLDMKQNRGLPFAILIGIAINPHFLEMVCNTPNYTHTLEDEYTQTENRVGMIADKLANNLISSGYKALSQSDNGLMAEKAFDFETKTSALPHKTIALLSGIGYIGKNNLFITKEYGAAQCLCSVLTDAPLTAAKSIILLPKCNRCMACHHICPQKVLKGVCWNTNVSRDEIVDVYNCITCLKCLACCPKSRAYMKRAIRIQ</sequence>
<protein>
    <recommendedName>
        <fullName evidence="4">4Fe-4S ferredoxin-type domain-containing protein</fullName>
    </recommendedName>
</protein>
<evidence type="ECO:0000256" key="1">
    <source>
        <dbReference type="ARBA" id="ARBA00022723"/>
    </source>
</evidence>
<dbReference type="AlphaFoldDB" id="A0A1M6WDK6"/>
<dbReference type="SUPFAM" id="SSF46548">
    <property type="entry name" value="alpha-helical ferredoxin"/>
    <property type="match status" value="1"/>
</dbReference>
<dbReference type="RefSeq" id="WP_073209440.1">
    <property type="nucleotide sequence ID" value="NZ_FRBD01000016.1"/>
</dbReference>
<proteinExistence type="predicted"/>